<dbReference type="SUPFAM" id="SSF49265">
    <property type="entry name" value="Fibronectin type III"/>
    <property type="match status" value="1"/>
</dbReference>
<feature type="chain" id="PRO_5046230802" evidence="3">
    <location>
        <begin position="24"/>
        <end position="557"/>
    </location>
</feature>
<dbReference type="InterPro" id="IPR036116">
    <property type="entry name" value="FN3_sf"/>
</dbReference>
<dbReference type="PROSITE" id="PS50853">
    <property type="entry name" value="FN3"/>
    <property type="match status" value="1"/>
</dbReference>
<name>A0ABS9TY60_9MICC</name>
<dbReference type="InterPro" id="IPR013783">
    <property type="entry name" value="Ig-like_fold"/>
</dbReference>
<dbReference type="EMBL" id="JAKZBV010000001">
    <property type="protein sequence ID" value="MCH6469366.1"/>
    <property type="molecule type" value="Genomic_DNA"/>
</dbReference>
<evidence type="ECO:0000259" key="4">
    <source>
        <dbReference type="PROSITE" id="PS50853"/>
    </source>
</evidence>
<evidence type="ECO:0000313" key="5">
    <source>
        <dbReference type="EMBL" id="MCH6469366.1"/>
    </source>
</evidence>
<gene>
    <name evidence="5" type="ORF">L0M17_05070</name>
</gene>
<dbReference type="InterPro" id="IPR003961">
    <property type="entry name" value="FN3_dom"/>
</dbReference>
<dbReference type="NCBIfam" id="NF038114">
    <property type="entry name" value="rightmost"/>
    <property type="match status" value="1"/>
</dbReference>
<dbReference type="Gene3D" id="2.60.40.10">
    <property type="entry name" value="Immunoglobulins"/>
    <property type="match status" value="1"/>
</dbReference>
<feature type="domain" description="Fibronectin type-III" evidence="4">
    <location>
        <begin position="179"/>
        <end position="278"/>
    </location>
</feature>
<evidence type="ECO:0000256" key="3">
    <source>
        <dbReference type="SAM" id="SignalP"/>
    </source>
</evidence>
<keyword evidence="6" id="KW-1185">Reference proteome</keyword>
<comment type="caution">
    <text evidence="5">The sequence shown here is derived from an EMBL/GenBank/DDBJ whole genome shotgun (WGS) entry which is preliminary data.</text>
</comment>
<sequence length="557" mass="56032">MIKKRSIAVASATAFLVAAGAGAAVADTVGFDGDYATTGTQHAVTLGTIPCNVGTTATIGLWANRNGLGTGTQTFANGASLSPYVSEPVTGVTLGTAQMITLPGNWQNLGNNAVSSVMSVPLTVTPTSTGTVSETLGLGLTGKGSGGGTISRATTMTISWNTDCSPKPPPAPVNTAPTAPGVPVPSTVVNQGAFSLNWDASTDAEGDAFTYTLQGKNASGTGWQTIESGLTSPSYSFTTGNPGEGTWVYQVQAVETSTSPALSSDYSQSSATVTVDRTGPNAPIASTDTASAYFDGTTNWWKDNVTVSFAGNGDPALADGSAGSGVDQVSGPQSFSTEGPFTAMGTATDVADNISAATVVSGKIDNQDPTVTATCPSNIVIGSAATASWTAVDESDGSGIQGPSTGTVALDTSSVGNHTANIPVGVASDNVGHPSTEGTCTYNVIYNFAGFFQPVTMTGMNVVKAGSAVPIKFSLNGNYGLGILPAAPQFLANGTASSGATITDTVTAGSSSLSYDPTTDQYVYVWKTDKAWAGQSGTLTVTLNDGTKHTAQFSFTK</sequence>
<evidence type="ECO:0000256" key="1">
    <source>
        <dbReference type="ARBA" id="ARBA00023295"/>
    </source>
</evidence>
<keyword evidence="1" id="KW-0378">Hydrolase</keyword>
<keyword evidence="3" id="KW-0732">Signal</keyword>
<keyword evidence="2" id="KW-0624">Polysaccharide degradation</keyword>
<proteinExistence type="predicted"/>
<keyword evidence="1" id="KW-0326">Glycosidase</keyword>
<dbReference type="RefSeq" id="WP_241052289.1">
    <property type="nucleotide sequence ID" value="NZ_JAKZBV010000001.1"/>
</dbReference>
<organism evidence="5 6">
    <name type="scientific">Sinomonas terrae</name>
    <dbReference type="NCBI Taxonomy" id="2908838"/>
    <lineage>
        <taxon>Bacteria</taxon>
        <taxon>Bacillati</taxon>
        <taxon>Actinomycetota</taxon>
        <taxon>Actinomycetes</taxon>
        <taxon>Micrococcales</taxon>
        <taxon>Micrococcaceae</taxon>
        <taxon>Sinomonas</taxon>
    </lineage>
</organism>
<accession>A0ABS9TY60</accession>
<keyword evidence="2" id="KW-0119">Carbohydrate metabolism</keyword>
<dbReference type="Proteomes" id="UP001202922">
    <property type="component" value="Unassembled WGS sequence"/>
</dbReference>
<evidence type="ECO:0000313" key="6">
    <source>
        <dbReference type="Proteomes" id="UP001202922"/>
    </source>
</evidence>
<protein>
    <submittedName>
        <fullName evidence="5">PxKF domain-containing protein</fullName>
    </submittedName>
</protein>
<evidence type="ECO:0000256" key="2">
    <source>
        <dbReference type="ARBA" id="ARBA00023326"/>
    </source>
</evidence>
<reference evidence="5 6" key="1">
    <citation type="submission" date="2022-03" db="EMBL/GenBank/DDBJ databases">
        <title>Sinomonas sp. isolated from a soil.</title>
        <authorList>
            <person name="Han J."/>
            <person name="Kim D.-U."/>
        </authorList>
    </citation>
    <scope>NUCLEOTIDE SEQUENCE [LARGE SCALE GENOMIC DNA]</scope>
    <source>
        <strain evidence="5 6">5-5</strain>
    </source>
</reference>
<feature type="signal peptide" evidence="3">
    <location>
        <begin position="1"/>
        <end position="23"/>
    </location>
</feature>